<evidence type="ECO:0000256" key="1">
    <source>
        <dbReference type="ARBA" id="ARBA00004123"/>
    </source>
</evidence>
<dbReference type="FunFam" id="2.30.30.100:FF:000047">
    <property type="entry name" value="Small nuclear ribonucleoprotein SmB, putative"/>
    <property type="match status" value="1"/>
</dbReference>
<feature type="region of interest" description="Disordered" evidence="11">
    <location>
        <begin position="111"/>
        <end position="130"/>
    </location>
</feature>
<dbReference type="SMART" id="SM00651">
    <property type="entry name" value="Sm"/>
    <property type="match status" value="1"/>
</dbReference>
<comment type="subcellular location">
    <subcellularLocation>
        <location evidence="2">Cytoplasm</location>
    </subcellularLocation>
    <subcellularLocation>
        <location evidence="1">Nucleus</location>
    </subcellularLocation>
</comment>
<dbReference type="GO" id="GO:0071004">
    <property type="term" value="C:U2-type prespliceosome"/>
    <property type="evidence" value="ECO:0007669"/>
    <property type="project" value="TreeGrafter"/>
</dbReference>
<evidence type="ECO:0000256" key="3">
    <source>
        <dbReference type="ARBA" id="ARBA00009123"/>
    </source>
</evidence>
<dbReference type="GO" id="GO:0005737">
    <property type="term" value="C:cytoplasm"/>
    <property type="evidence" value="ECO:0007669"/>
    <property type="project" value="UniProtKB-SubCell"/>
</dbReference>
<feature type="region of interest" description="Disordered" evidence="11">
    <location>
        <begin position="210"/>
        <end position="249"/>
    </location>
</feature>
<sequence length="249" mass="25844">MSKRQISWSFKIEPLHIVDRQVTTQKLARATESFEVPELQYPFFEISRDAETSRISTNMANKQGKMAGLINYRMRVTMNDGRQMVGQMLAFDKHMNLVLADTEEFRRVKRKAAKSSAAPGAAGSSAPLVESEEKRTLGLTIVRGAHIISLSVESPPPADPAARLGASAPGGISSTLAAGTGIARPAGRGAAVGLAGPAAGVGAPPAFGGFPGAPPFGRGGPPGFPPGGFPPPGFPAGQGPPPGFAPPRR</sequence>
<feature type="domain" description="Sm" evidence="12">
    <location>
        <begin position="61"/>
        <end position="156"/>
    </location>
</feature>
<dbReference type="GO" id="GO:0005686">
    <property type="term" value="C:U2 snRNP"/>
    <property type="evidence" value="ECO:0007669"/>
    <property type="project" value="TreeGrafter"/>
</dbReference>
<protein>
    <recommendedName>
        <fullName evidence="10">Sm protein B</fullName>
    </recommendedName>
</protein>
<evidence type="ECO:0000256" key="7">
    <source>
        <dbReference type="ARBA" id="ARBA00023187"/>
    </source>
</evidence>
<evidence type="ECO:0000256" key="5">
    <source>
        <dbReference type="ARBA" id="ARBA00022664"/>
    </source>
</evidence>
<dbReference type="PROSITE" id="PS52002">
    <property type="entry name" value="SM"/>
    <property type="match status" value="1"/>
</dbReference>
<organism evidence="13 14">
    <name type="scientific">Cudoniella acicularis</name>
    <dbReference type="NCBI Taxonomy" id="354080"/>
    <lineage>
        <taxon>Eukaryota</taxon>
        <taxon>Fungi</taxon>
        <taxon>Dikarya</taxon>
        <taxon>Ascomycota</taxon>
        <taxon>Pezizomycotina</taxon>
        <taxon>Leotiomycetes</taxon>
        <taxon>Helotiales</taxon>
        <taxon>Tricladiaceae</taxon>
        <taxon>Cudoniella</taxon>
    </lineage>
</organism>
<dbReference type="CDD" id="cd01717">
    <property type="entry name" value="Sm_B"/>
    <property type="match status" value="1"/>
</dbReference>
<dbReference type="Gene3D" id="2.30.30.100">
    <property type="match status" value="1"/>
</dbReference>
<evidence type="ECO:0000313" key="13">
    <source>
        <dbReference type="EMBL" id="KAF4633738.1"/>
    </source>
</evidence>
<reference evidence="13 14" key="1">
    <citation type="submission" date="2020-03" db="EMBL/GenBank/DDBJ databases">
        <title>Draft Genome Sequence of Cudoniella acicularis.</title>
        <authorList>
            <person name="Buettner E."/>
            <person name="Kellner H."/>
        </authorList>
    </citation>
    <scope>NUCLEOTIDE SEQUENCE [LARGE SCALE GENOMIC DNA]</scope>
    <source>
        <strain evidence="13 14">DSM 108380</strain>
    </source>
</reference>
<dbReference type="InterPro" id="IPR047575">
    <property type="entry name" value="Sm"/>
</dbReference>
<dbReference type="GO" id="GO:0003723">
    <property type="term" value="F:RNA binding"/>
    <property type="evidence" value="ECO:0007669"/>
    <property type="project" value="UniProtKB-KW"/>
</dbReference>
<dbReference type="GO" id="GO:0046540">
    <property type="term" value="C:U4/U6 x U5 tri-snRNP complex"/>
    <property type="evidence" value="ECO:0007669"/>
    <property type="project" value="TreeGrafter"/>
</dbReference>
<dbReference type="GO" id="GO:0071013">
    <property type="term" value="C:catalytic step 2 spliceosome"/>
    <property type="evidence" value="ECO:0007669"/>
    <property type="project" value="TreeGrafter"/>
</dbReference>
<evidence type="ECO:0000256" key="2">
    <source>
        <dbReference type="ARBA" id="ARBA00004496"/>
    </source>
</evidence>
<dbReference type="GO" id="GO:0005682">
    <property type="term" value="C:U5 snRNP"/>
    <property type="evidence" value="ECO:0007669"/>
    <property type="project" value="TreeGrafter"/>
</dbReference>
<dbReference type="PANTHER" id="PTHR10701:SF0">
    <property type="entry name" value="SMALL NUCLEAR RIBONUCLEOPROTEIN-ASSOCIATED PROTEIN B"/>
    <property type="match status" value="1"/>
</dbReference>
<dbReference type="GO" id="GO:0005687">
    <property type="term" value="C:U4 snRNP"/>
    <property type="evidence" value="ECO:0007669"/>
    <property type="project" value="TreeGrafter"/>
</dbReference>
<dbReference type="AlphaFoldDB" id="A0A8H4RR02"/>
<gene>
    <name evidence="13" type="ORF">G7Y89_g4378</name>
</gene>
<keyword evidence="9" id="KW-0687">Ribonucleoprotein</keyword>
<keyword evidence="14" id="KW-1185">Reference proteome</keyword>
<keyword evidence="8" id="KW-0539">Nucleus</keyword>
<feature type="compositionally biased region" description="Low complexity" evidence="11">
    <location>
        <begin position="114"/>
        <end position="127"/>
    </location>
</feature>
<evidence type="ECO:0000313" key="14">
    <source>
        <dbReference type="Proteomes" id="UP000566819"/>
    </source>
</evidence>
<dbReference type="InterPro" id="IPR001163">
    <property type="entry name" value="Sm_dom_euk/arc"/>
</dbReference>
<evidence type="ECO:0000256" key="10">
    <source>
        <dbReference type="ARBA" id="ARBA00041355"/>
    </source>
</evidence>
<dbReference type="GO" id="GO:0070990">
    <property type="term" value="F:snRNP binding"/>
    <property type="evidence" value="ECO:0007669"/>
    <property type="project" value="TreeGrafter"/>
</dbReference>
<comment type="similarity">
    <text evidence="3">Belongs to the snRNP SmB/SmN family.</text>
</comment>
<dbReference type="PANTHER" id="PTHR10701">
    <property type="entry name" value="SMALL NUCLEAR RIBONUCLEOPROTEIN-ASSOCIATED PROTEIN B AND N"/>
    <property type="match status" value="1"/>
</dbReference>
<keyword evidence="7" id="KW-0508">mRNA splicing</keyword>
<dbReference type="SUPFAM" id="SSF50182">
    <property type="entry name" value="Sm-like ribonucleoproteins"/>
    <property type="match status" value="1"/>
</dbReference>
<dbReference type="OrthoDB" id="2020720at2759"/>
<dbReference type="GO" id="GO:0005685">
    <property type="term" value="C:U1 snRNP"/>
    <property type="evidence" value="ECO:0007669"/>
    <property type="project" value="TreeGrafter"/>
</dbReference>
<evidence type="ECO:0000256" key="4">
    <source>
        <dbReference type="ARBA" id="ARBA00022490"/>
    </source>
</evidence>
<dbReference type="GO" id="GO:0000398">
    <property type="term" value="P:mRNA splicing, via spliceosome"/>
    <property type="evidence" value="ECO:0007669"/>
    <property type="project" value="TreeGrafter"/>
</dbReference>
<name>A0A8H4RR02_9HELO</name>
<evidence type="ECO:0000256" key="6">
    <source>
        <dbReference type="ARBA" id="ARBA00022884"/>
    </source>
</evidence>
<dbReference type="InterPro" id="IPR050914">
    <property type="entry name" value="snRNP_SmB/NAA38-like"/>
</dbReference>
<evidence type="ECO:0000256" key="9">
    <source>
        <dbReference type="ARBA" id="ARBA00023274"/>
    </source>
</evidence>
<evidence type="ECO:0000259" key="12">
    <source>
        <dbReference type="PROSITE" id="PS52002"/>
    </source>
</evidence>
<accession>A0A8H4RR02</accession>
<dbReference type="EMBL" id="JAAMPI010000236">
    <property type="protein sequence ID" value="KAF4633738.1"/>
    <property type="molecule type" value="Genomic_DNA"/>
</dbReference>
<dbReference type="Proteomes" id="UP000566819">
    <property type="component" value="Unassembled WGS sequence"/>
</dbReference>
<dbReference type="Pfam" id="PF01423">
    <property type="entry name" value="LSM"/>
    <property type="match status" value="1"/>
</dbReference>
<evidence type="ECO:0000256" key="11">
    <source>
        <dbReference type="SAM" id="MobiDB-lite"/>
    </source>
</evidence>
<comment type="caution">
    <text evidence="13">The sequence shown here is derived from an EMBL/GenBank/DDBJ whole genome shotgun (WGS) entry which is preliminary data.</text>
</comment>
<keyword evidence="5" id="KW-0507">mRNA processing</keyword>
<proteinExistence type="inferred from homology"/>
<evidence type="ECO:0000256" key="8">
    <source>
        <dbReference type="ARBA" id="ARBA00023242"/>
    </source>
</evidence>
<dbReference type="InterPro" id="IPR010920">
    <property type="entry name" value="LSM_dom_sf"/>
</dbReference>
<keyword evidence="6" id="KW-0694">RNA-binding</keyword>
<feature type="compositionally biased region" description="Pro residues" evidence="11">
    <location>
        <begin position="222"/>
        <end position="249"/>
    </location>
</feature>
<keyword evidence="4" id="KW-0963">Cytoplasm</keyword>